<evidence type="ECO:0000259" key="2">
    <source>
        <dbReference type="Pfam" id="PF03816"/>
    </source>
</evidence>
<keyword evidence="1" id="KW-0472">Membrane</keyword>
<dbReference type="InterPro" id="IPR027381">
    <property type="entry name" value="LytR/CpsA/Psr_C"/>
</dbReference>
<dbReference type="InterPro" id="IPR050922">
    <property type="entry name" value="LytR/CpsA/Psr_CW_biosynth"/>
</dbReference>
<gene>
    <name evidence="4" type="ORF">S01H4_04876</name>
</gene>
<reference evidence="4" key="1">
    <citation type="journal article" date="2014" name="Front. Microbiol.">
        <title>High frequency of phylogenetically diverse reductive dehalogenase-homologous genes in deep subseafloor sedimentary metagenomes.</title>
        <authorList>
            <person name="Kawai M."/>
            <person name="Futagami T."/>
            <person name="Toyoda A."/>
            <person name="Takaki Y."/>
            <person name="Nishi S."/>
            <person name="Hori S."/>
            <person name="Arai W."/>
            <person name="Tsubouchi T."/>
            <person name="Morono Y."/>
            <person name="Uchiyama I."/>
            <person name="Ito T."/>
            <person name="Fujiyama A."/>
            <person name="Inagaki F."/>
            <person name="Takami H."/>
        </authorList>
    </citation>
    <scope>NUCLEOTIDE SEQUENCE</scope>
    <source>
        <strain evidence="4">Expedition CK06-06</strain>
    </source>
</reference>
<feature type="domain" description="LytR/CpsA/Psr regulator C-terminal" evidence="3">
    <location>
        <begin position="306"/>
        <end position="391"/>
    </location>
</feature>
<dbReference type="EMBL" id="BART01001352">
    <property type="protein sequence ID" value="GAG67299.1"/>
    <property type="molecule type" value="Genomic_DNA"/>
</dbReference>
<dbReference type="AlphaFoldDB" id="X0ZDD7"/>
<proteinExistence type="predicted"/>
<accession>X0ZDD7</accession>
<dbReference type="PANTHER" id="PTHR33392">
    <property type="entry name" value="POLYISOPRENYL-TEICHOIC ACID--PEPTIDOGLYCAN TEICHOIC ACID TRANSFERASE TAGU"/>
    <property type="match status" value="1"/>
</dbReference>
<dbReference type="Pfam" id="PF03816">
    <property type="entry name" value="LytR_cpsA_psr"/>
    <property type="match status" value="1"/>
</dbReference>
<name>X0ZDD7_9ZZZZ</name>
<evidence type="ECO:0008006" key="5">
    <source>
        <dbReference type="Google" id="ProtNLM"/>
    </source>
</evidence>
<feature type="transmembrane region" description="Helical" evidence="1">
    <location>
        <begin position="26"/>
        <end position="47"/>
    </location>
</feature>
<dbReference type="Pfam" id="PF13399">
    <property type="entry name" value="LytR_C"/>
    <property type="match status" value="1"/>
</dbReference>
<dbReference type="NCBIfam" id="TIGR00350">
    <property type="entry name" value="lytR_cpsA_psr"/>
    <property type="match status" value="1"/>
</dbReference>
<organism evidence="4">
    <name type="scientific">marine sediment metagenome</name>
    <dbReference type="NCBI Taxonomy" id="412755"/>
    <lineage>
        <taxon>unclassified sequences</taxon>
        <taxon>metagenomes</taxon>
        <taxon>ecological metagenomes</taxon>
    </lineage>
</organism>
<evidence type="ECO:0000259" key="3">
    <source>
        <dbReference type="Pfam" id="PF13399"/>
    </source>
</evidence>
<feature type="domain" description="Cell envelope-related transcriptional attenuator" evidence="2">
    <location>
        <begin position="76"/>
        <end position="223"/>
    </location>
</feature>
<protein>
    <recommendedName>
        <fullName evidence="5">Cell envelope-related transcriptional attenuator domain-containing protein</fullName>
    </recommendedName>
</protein>
<dbReference type="Gene3D" id="3.30.70.2390">
    <property type="match status" value="1"/>
</dbReference>
<evidence type="ECO:0000256" key="1">
    <source>
        <dbReference type="SAM" id="Phobius"/>
    </source>
</evidence>
<keyword evidence="1" id="KW-1133">Transmembrane helix</keyword>
<dbReference type="Gene3D" id="3.40.630.190">
    <property type="entry name" value="LCP protein"/>
    <property type="match status" value="1"/>
</dbReference>
<sequence length="394" mass="44954">MYENNLGERIRRKKGRELKKKKEKKVILIMFSVLLLVVLIFLLKYFGIFPFSSDIMSYNRVNILIVGCDEIENHGRADTIVFLSISPKTKDVLILSIPRDTRVEIPGRGMDKINHAYAFGGEKLISKTVSSFLDVPIHFYTVADFNGFVNIIDELGGVEIDVEKEMHYVDKAGGVEINLYPGKQILDGEKSLQYIRFRHDKLGDLGRIKRQQKLALAVIKKMMNFDSITKIPQISEGMKGYIETNIKAQDAIALANLFRGVNQEKFRVETVQSKPVYIEGVSYLEPNVEEVQQRVKSLIYGKNSGVKVEVLNGNAMSGIAYKIAKDLELQGFEIVNVDNADNFDYEKTKIIVYSKEVNLDNEFKKLFNDFEIVKEYRTQTNLDLVIILGKDMVN</sequence>
<dbReference type="PANTHER" id="PTHR33392:SF6">
    <property type="entry name" value="POLYISOPRENYL-TEICHOIC ACID--PEPTIDOGLYCAN TEICHOIC ACID TRANSFERASE TAGU"/>
    <property type="match status" value="1"/>
</dbReference>
<dbReference type="InterPro" id="IPR004474">
    <property type="entry name" value="LytR_CpsA_psr"/>
</dbReference>
<comment type="caution">
    <text evidence="4">The sequence shown here is derived from an EMBL/GenBank/DDBJ whole genome shotgun (WGS) entry which is preliminary data.</text>
</comment>
<keyword evidence="1" id="KW-0812">Transmembrane</keyword>
<evidence type="ECO:0000313" key="4">
    <source>
        <dbReference type="EMBL" id="GAG67299.1"/>
    </source>
</evidence>